<name>A0A381X6Q5_9ZZZZ</name>
<feature type="non-terminal residue" evidence="1">
    <location>
        <position position="296"/>
    </location>
</feature>
<protein>
    <submittedName>
        <fullName evidence="1">Uncharacterized protein</fullName>
    </submittedName>
</protein>
<proteinExistence type="predicted"/>
<dbReference type="AlphaFoldDB" id="A0A381X6Q5"/>
<accession>A0A381X6Q5</accession>
<reference evidence="1" key="1">
    <citation type="submission" date="2018-05" db="EMBL/GenBank/DDBJ databases">
        <authorList>
            <person name="Lanie J.A."/>
            <person name="Ng W.-L."/>
            <person name="Kazmierczak K.M."/>
            <person name="Andrzejewski T.M."/>
            <person name="Davidsen T.M."/>
            <person name="Wayne K.J."/>
            <person name="Tettelin H."/>
            <person name="Glass J.I."/>
            <person name="Rusch D."/>
            <person name="Podicherti R."/>
            <person name="Tsui H.-C.T."/>
            <person name="Winkler M.E."/>
        </authorList>
    </citation>
    <scope>NUCLEOTIDE SEQUENCE</scope>
</reference>
<dbReference type="EMBL" id="UINC01014109">
    <property type="protein sequence ID" value="SVA60426.1"/>
    <property type="molecule type" value="Genomic_DNA"/>
</dbReference>
<evidence type="ECO:0000313" key="1">
    <source>
        <dbReference type="EMBL" id="SVA60426.1"/>
    </source>
</evidence>
<dbReference type="Gene3D" id="2.130.10.10">
    <property type="entry name" value="YVTN repeat-like/Quinoprotein amine dehydrogenase"/>
    <property type="match status" value="1"/>
</dbReference>
<dbReference type="InterPro" id="IPR015943">
    <property type="entry name" value="WD40/YVTN_repeat-like_dom_sf"/>
</dbReference>
<organism evidence="1">
    <name type="scientific">marine metagenome</name>
    <dbReference type="NCBI Taxonomy" id="408172"/>
    <lineage>
        <taxon>unclassified sequences</taxon>
        <taxon>metagenomes</taxon>
        <taxon>ecological metagenomes</taxon>
    </lineage>
</organism>
<sequence length="296" mass="33262">MNTRLLLFFFSLLNLSILSGQPDSRFRPFDWVLYRGSGSINSISEGYSHAYIGTQSGGVLRYNLYGNDFVEPITTAQGLEENEVTAVHFDVKTGILWASTPKHIQYSYSKEGDWFSIPLKQLGMFRNDKIQRIGSSERFIWLQAQSTYLKLDHSSGTLVGIFPYPDELDLDWSSGPHRSGKDHHEIFMNYSVMGGWILTGDHFIDPLGRNVGITTAFVGNHGNVWAGGEDGTVFHASTTMESFYPLVPGPQNLDVNELYFDGEILWIGSHNYLSSKGISWVNPHTGESDYYEFASS</sequence>
<gene>
    <name evidence="1" type="ORF">METZ01_LOCUS113280</name>
</gene>